<dbReference type="EMBL" id="WIXE01014091">
    <property type="protein sequence ID" value="KAK5974567.1"/>
    <property type="molecule type" value="Genomic_DNA"/>
</dbReference>
<feature type="transmembrane region" description="Helical" evidence="7">
    <location>
        <begin position="66"/>
        <end position="86"/>
    </location>
</feature>
<accession>A0AAN8IMA0</accession>
<organism evidence="9 10">
    <name type="scientific">Trichostrongylus colubriformis</name>
    <name type="common">Black scour worm</name>
    <dbReference type="NCBI Taxonomy" id="6319"/>
    <lineage>
        <taxon>Eukaryota</taxon>
        <taxon>Metazoa</taxon>
        <taxon>Ecdysozoa</taxon>
        <taxon>Nematoda</taxon>
        <taxon>Chromadorea</taxon>
        <taxon>Rhabditida</taxon>
        <taxon>Rhabditina</taxon>
        <taxon>Rhabditomorpha</taxon>
        <taxon>Strongyloidea</taxon>
        <taxon>Trichostrongylidae</taxon>
        <taxon>Trichostrongylus</taxon>
    </lineage>
</organism>
<evidence type="ECO:0000259" key="8">
    <source>
        <dbReference type="Pfam" id="PF03798"/>
    </source>
</evidence>
<gene>
    <name evidence="9" type="ORF">GCK32_012990</name>
</gene>
<evidence type="ECO:0000256" key="7">
    <source>
        <dbReference type="SAM" id="Phobius"/>
    </source>
</evidence>
<evidence type="ECO:0000256" key="1">
    <source>
        <dbReference type="ARBA" id="ARBA00004141"/>
    </source>
</evidence>
<dbReference type="InterPro" id="IPR006634">
    <property type="entry name" value="TLC-dom"/>
</dbReference>
<evidence type="ECO:0000256" key="3">
    <source>
        <dbReference type="ARBA" id="ARBA00004991"/>
    </source>
</evidence>
<comment type="pathway">
    <text evidence="3">Sphingolipid metabolism.</text>
</comment>
<keyword evidence="4 7" id="KW-0812">Transmembrane</keyword>
<evidence type="ECO:0000256" key="2">
    <source>
        <dbReference type="ARBA" id="ARBA00004760"/>
    </source>
</evidence>
<keyword evidence="6 7" id="KW-0472">Membrane</keyword>
<evidence type="ECO:0000256" key="6">
    <source>
        <dbReference type="ARBA" id="ARBA00023136"/>
    </source>
</evidence>
<dbReference type="GO" id="GO:0050291">
    <property type="term" value="F:sphingosine N-acyltransferase activity"/>
    <property type="evidence" value="ECO:0007669"/>
    <property type="project" value="InterPro"/>
</dbReference>
<protein>
    <recommendedName>
        <fullName evidence="8">TLC domain-containing protein</fullName>
    </recommendedName>
</protein>
<feature type="domain" description="TLC" evidence="8">
    <location>
        <begin position="37"/>
        <end position="90"/>
    </location>
</feature>
<feature type="transmembrane region" description="Helical" evidence="7">
    <location>
        <begin position="155"/>
        <end position="175"/>
    </location>
</feature>
<comment type="caution">
    <text evidence="9">The sequence shown here is derived from an EMBL/GenBank/DDBJ whole genome shotgun (WGS) entry which is preliminary data.</text>
</comment>
<reference evidence="9 10" key="1">
    <citation type="submission" date="2019-10" db="EMBL/GenBank/DDBJ databases">
        <title>Assembly and Annotation for the nematode Trichostrongylus colubriformis.</title>
        <authorList>
            <person name="Martin J."/>
        </authorList>
    </citation>
    <scope>NUCLEOTIDE SEQUENCE [LARGE SCALE GENOMIC DNA]</scope>
    <source>
        <strain evidence="9">G859</strain>
        <tissue evidence="9">Whole worm</tissue>
    </source>
</reference>
<keyword evidence="10" id="KW-1185">Reference proteome</keyword>
<dbReference type="PANTHER" id="PTHR12560">
    <property type="entry name" value="LONGEVITY ASSURANCE FACTOR 1 LAG1"/>
    <property type="match status" value="1"/>
</dbReference>
<comment type="pathway">
    <text evidence="2">Lipid metabolism; sphingolipid metabolism.</text>
</comment>
<proteinExistence type="predicted"/>
<dbReference type="GO" id="GO:0016020">
    <property type="term" value="C:membrane"/>
    <property type="evidence" value="ECO:0007669"/>
    <property type="project" value="UniProtKB-SubCell"/>
</dbReference>
<dbReference type="InterPro" id="IPR016439">
    <property type="entry name" value="Lag1/Lac1-like"/>
</dbReference>
<dbReference type="PANTHER" id="PTHR12560:SF0">
    <property type="entry name" value="LD18904P"/>
    <property type="match status" value="1"/>
</dbReference>
<dbReference type="Pfam" id="PF03798">
    <property type="entry name" value="TRAM_LAG1_CLN8"/>
    <property type="match status" value="1"/>
</dbReference>
<evidence type="ECO:0000256" key="4">
    <source>
        <dbReference type="ARBA" id="ARBA00022692"/>
    </source>
</evidence>
<evidence type="ECO:0000313" key="9">
    <source>
        <dbReference type="EMBL" id="KAK5974567.1"/>
    </source>
</evidence>
<dbReference type="GO" id="GO:0046513">
    <property type="term" value="P:ceramide biosynthetic process"/>
    <property type="evidence" value="ECO:0007669"/>
    <property type="project" value="InterPro"/>
</dbReference>
<evidence type="ECO:0000313" key="10">
    <source>
        <dbReference type="Proteomes" id="UP001331761"/>
    </source>
</evidence>
<keyword evidence="5 7" id="KW-1133">Transmembrane helix</keyword>
<name>A0AAN8IMA0_TRICO</name>
<comment type="subcellular location">
    <subcellularLocation>
        <location evidence="1">Membrane</location>
        <topology evidence="1">Multi-pass membrane protein</topology>
    </subcellularLocation>
</comment>
<dbReference type="AlphaFoldDB" id="A0AAN8IMA0"/>
<dbReference type="Proteomes" id="UP001331761">
    <property type="component" value="Unassembled WGS sequence"/>
</dbReference>
<sequence length="265" mass="30445">MDFWRADRWLPRGIEWHQVPTNFYDLAFPIYFALPLVVFRWYYMIETSFYYSLLFGSFFDVKRSDFWQMIIHHVVTIGLLSTSYTINFVRWLVSRLGYYPFVLVRSALFDASGLIQPDYEILNFSQAGILDRISKRESIIFFSHIDCYVPYAPRAIILMLFALLILHIFWTIIIMKIVIKTVTQGEAGDVRSDSELSGEEDTAKLIKGSMNHFGFLVRGNASNVKDGRAPQQDPVLVGRFPVTELFRSENGPIAGLSSNGPITGL</sequence>
<evidence type="ECO:0000256" key="5">
    <source>
        <dbReference type="ARBA" id="ARBA00022989"/>
    </source>
</evidence>